<proteinExistence type="predicted"/>
<dbReference type="STRING" id="38300.SPRI_1845"/>
<dbReference type="PATRIC" id="fig|38300.4.peg.1958"/>
<feature type="transmembrane region" description="Helical" evidence="2">
    <location>
        <begin position="405"/>
        <end position="422"/>
    </location>
</feature>
<sequence>MVNMEQNRPAHAVVVDLRHGAPVTGALKETEHDRTRRFLVIDGAADLVDHQLLYEQLYSYGPARLLCLATGAPGQRQLHRPLPLGPPEAGVLWLPDTLVGAAPGTDRFDASLRPLLELLVEPAVFDCVLGQLADVPHGVAVPAVHVLEHDLTDEARSRAWRQALEHLTGQDLPVSVTPPEQGTTSGGARQDGLTPELSLLLGRSVPRSLADRPWLTPGGRTDTRHEQCLDALHDTREAYEAVRGVAGLFGRAGKEADLPARFESLADALAAYRAEVAGALADGGGDRIRPEQRSRLLERGIELTEVPEVTRASVGPALRDHTERLLGQRLPLRSVAATLNALSGRSAPAGSTARLRRLDETCPPERVAELPLPPPFLMRLPWAADAGLTLLICCVAGLWPGAGWFTGPLCAAAAAGLAALMLRRRPGRSRDGRLDGGGDTRVLTRLAAGAVGGVTGAVAGTALSLPVWAGAVALAVALTALVLPAIHAWTAAVDDWWGQTDWAFAARAVEGIDELLADTVVHDWLLADARYHCSDAARAVAVLVGSMADTVEERLGAGPSADRALPLDEPGGPHAGPAGGFDWDSWGDGADDDRPEPTVTDAASYGTAFADGGAHDPFGAGGFGTGTRTGRDLGTDFDPGSGDAAVPGFGSGFGSDFTSGFGGPAAPGVGADFRSGFADGHAPDAAAASAPDPAAGGRSVPHAAGERSPAAEEHPHALRSLWPSGADGDGPPWLERETGDGGPELVDTLVGDLSHGAALILASRWAAVEREPATATRVPLRPLMNELLDEEHRRLIKDAAAAPPPYAPDPGNRPGIAGLLGVSSDRVRRLLADGGTEHVVPLCGAEHRRLLSKDPHAARRFRFAPEALRRGAEPETGQDAWPAAAEDVVWTAGGRHAGVLTLVPMRPDTVRSVRGEEGGTR</sequence>
<evidence type="ECO:0000313" key="3">
    <source>
        <dbReference type="EMBL" id="ALC20151.1"/>
    </source>
</evidence>
<evidence type="ECO:0000256" key="2">
    <source>
        <dbReference type="SAM" id="Phobius"/>
    </source>
</evidence>
<evidence type="ECO:0000313" key="4">
    <source>
        <dbReference type="Proteomes" id="UP000060513"/>
    </source>
</evidence>
<feature type="transmembrane region" description="Helical" evidence="2">
    <location>
        <begin position="442"/>
        <end position="462"/>
    </location>
</feature>
<feature type="region of interest" description="Disordered" evidence="1">
    <location>
        <begin position="682"/>
        <end position="744"/>
    </location>
</feature>
<name>A0A0M4D963_STRPR</name>
<evidence type="ECO:0000256" key="1">
    <source>
        <dbReference type="SAM" id="MobiDB-lite"/>
    </source>
</evidence>
<feature type="transmembrane region" description="Helical" evidence="2">
    <location>
        <begin position="468"/>
        <end position="489"/>
    </location>
</feature>
<protein>
    <submittedName>
        <fullName evidence="3">Uncharacterized protein</fullName>
    </submittedName>
</protein>
<feature type="region of interest" description="Disordered" evidence="1">
    <location>
        <begin position="619"/>
        <end position="639"/>
    </location>
</feature>
<feature type="compositionally biased region" description="Polar residues" evidence="1">
    <location>
        <begin position="178"/>
        <end position="187"/>
    </location>
</feature>
<feature type="region of interest" description="Disordered" evidence="1">
    <location>
        <begin position="170"/>
        <end position="193"/>
    </location>
</feature>
<feature type="region of interest" description="Disordered" evidence="1">
    <location>
        <begin position="558"/>
        <end position="598"/>
    </location>
</feature>
<feature type="compositionally biased region" description="Low complexity" evidence="1">
    <location>
        <begin position="682"/>
        <end position="697"/>
    </location>
</feature>
<dbReference type="KEGG" id="spri:SPRI_1845"/>
<dbReference type="Proteomes" id="UP000060513">
    <property type="component" value="Chromosome"/>
</dbReference>
<dbReference type="AlphaFoldDB" id="A0A0M4D963"/>
<gene>
    <name evidence="3" type="ORF">SPRI_1845</name>
</gene>
<organism evidence="3">
    <name type="scientific">Streptomyces pristinaespiralis</name>
    <dbReference type="NCBI Taxonomy" id="38300"/>
    <lineage>
        <taxon>Bacteria</taxon>
        <taxon>Bacillati</taxon>
        <taxon>Actinomycetota</taxon>
        <taxon>Actinomycetes</taxon>
        <taxon>Kitasatosporales</taxon>
        <taxon>Streptomycetaceae</taxon>
        <taxon>Streptomyces</taxon>
    </lineage>
</organism>
<accession>A0A0M4D963</accession>
<keyword evidence="2" id="KW-0812">Transmembrane</keyword>
<keyword evidence="2" id="KW-1133">Transmembrane helix</keyword>
<dbReference type="EMBL" id="CP011340">
    <property type="protein sequence ID" value="ALC20151.1"/>
    <property type="molecule type" value="Genomic_DNA"/>
</dbReference>
<reference evidence="3 4" key="1">
    <citation type="submission" date="2015-08" db="EMBL/GenBank/DDBJ databases">
        <title>Genome sequence of the pristinamycin over-producing bacterium Streptomyces pristinaespiralis HCCB10218.</title>
        <authorList>
            <person name="Tian J."/>
            <person name="Yang J."/>
            <person name="Li L."/>
            <person name="Ruan L."/>
            <person name="Wei W."/>
            <person name="Zheng G."/>
            <person name="Wei Z."/>
            <person name="Yang S."/>
            <person name="Ge M."/>
            <person name="Jiang W."/>
            <person name="Lu Y."/>
        </authorList>
    </citation>
    <scope>NUCLEOTIDE SEQUENCE [LARGE SCALE GENOMIC DNA]</scope>
    <source>
        <strain evidence="3 4">HCCB 10218</strain>
    </source>
</reference>
<keyword evidence="2" id="KW-0472">Membrane</keyword>